<dbReference type="PANTHER" id="PTHR48475">
    <property type="entry name" value="RIBONUCLEASE H"/>
    <property type="match status" value="1"/>
</dbReference>
<dbReference type="InterPro" id="IPR041373">
    <property type="entry name" value="RT_RNaseH"/>
</dbReference>
<gene>
    <name evidence="9" type="ORF">VITISV_015001</name>
</gene>
<keyword evidence="3" id="KW-0540">Nuclease</keyword>
<feature type="domain" description="RNase H type-1" evidence="7">
    <location>
        <begin position="809"/>
        <end position="871"/>
    </location>
</feature>
<dbReference type="EMBL" id="AM457200">
    <property type="protein sequence ID" value="CAN61294.1"/>
    <property type="molecule type" value="Genomic_DNA"/>
</dbReference>
<proteinExistence type="predicted"/>
<name>A5BF12_VITVI</name>
<feature type="domain" description="Reverse transcriptase RNase H-like" evidence="8">
    <location>
        <begin position="655"/>
        <end position="732"/>
    </location>
</feature>
<keyword evidence="2" id="KW-0548">Nucleotidyltransferase</keyword>
<dbReference type="InterPro" id="IPR043502">
    <property type="entry name" value="DNA/RNA_pol_sf"/>
</dbReference>
<evidence type="ECO:0000256" key="3">
    <source>
        <dbReference type="ARBA" id="ARBA00022722"/>
    </source>
</evidence>
<reference evidence="9" key="1">
    <citation type="journal article" date="2007" name="PLoS ONE">
        <title>The first genome sequence of an elite grapevine cultivar (Pinot noir Vitis vinifera L.): coping with a highly heterozygous genome.</title>
        <authorList>
            <person name="Velasco R."/>
            <person name="Zharkikh A."/>
            <person name="Troggio M."/>
            <person name="Cartwright D.A."/>
            <person name="Cestaro A."/>
            <person name="Pruss D."/>
            <person name="Pindo M."/>
            <person name="FitzGerald L.M."/>
            <person name="Vezzulli S."/>
            <person name="Reid J."/>
            <person name="Malacarne G."/>
            <person name="Iliev D."/>
            <person name="Coppola G."/>
            <person name="Wardell B."/>
            <person name="Micheletti D."/>
            <person name="Macalma T."/>
            <person name="Facci M."/>
            <person name="Mitchell J.T."/>
            <person name="Perazzolli M."/>
            <person name="Eldredge G."/>
            <person name="Gatto P."/>
            <person name="Oyzerski R."/>
            <person name="Moretto M."/>
            <person name="Gutin N."/>
            <person name="Stefanini M."/>
            <person name="Chen Y."/>
            <person name="Segala C."/>
            <person name="Davenport C."/>
            <person name="Dematte L."/>
            <person name="Mraz A."/>
            <person name="Battilana J."/>
            <person name="Stormo K."/>
            <person name="Costa F."/>
            <person name="Tao Q."/>
            <person name="Si-Ammour A."/>
            <person name="Harkins T."/>
            <person name="Lackey A."/>
            <person name="Perbost C."/>
            <person name="Taillon B."/>
            <person name="Stella A."/>
            <person name="Solovyev V."/>
            <person name="Fawcett J.A."/>
            <person name="Sterck L."/>
            <person name="Vandepoele K."/>
            <person name="Grando S.M."/>
            <person name="Toppo S."/>
            <person name="Moser C."/>
            <person name="Lanchbury J."/>
            <person name="Bogden R."/>
            <person name="Skolnick M."/>
            <person name="Sgaramella V."/>
            <person name="Bhatnagar S.K."/>
            <person name="Fontana P."/>
            <person name="Gutin A."/>
            <person name="Van de Peer Y."/>
            <person name="Salamini F."/>
            <person name="Viola R."/>
        </authorList>
    </citation>
    <scope>NUCLEOTIDE SEQUENCE</scope>
</reference>
<evidence type="ECO:0000259" key="7">
    <source>
        <dbReference type="Pfam" id="PF13456"/>
    </source>
</evidence>
<dbReference type="GO" id="GO:0003676">
    <property type="term" value="F:nucleic acid binding"/>
    <property type="evidence" value="ECO:0007669"/>
    <property type="project" value="InterPro"/>
</dbReference>
<dbReference type="AlphaFoldDB" id="A5BF12"/>
<accession>A5BF12</accession>
<keyword evidence="5" id="KW-0378">Hydrolase</keyword>
<dbReference type="Pfam" id="PF13456">
    <property type="entry name" value="RVT_3"/>
    <property type="match status" value="1"/>
</dbReference>
<dbReference type="InterPro" id="IPR012337">
    <property type="entry name" value="RNaseH-like_sf"/>
</dbReference>
<dbReference type="Pfam" id="PF17917">
    <property type="entry name" value="RT_RNaseH"/>
    <property type="match status" value="1"/>
</dbReference>
<evidence type="ECO:0000256" key="4">
    <source>
        <dbReference type="ARBA" id="ARBA00022759"/>
    </source>
</evidence>
<evidence type="ECO:0000259" key="8">
    <source>
        <dbReference type="Pfam" id="PF17917"/>
    </source>
</evidence>
<dbReference type="PANTHER" id="PTHR48475:SF1">
    <property type="entry name" value="RNASE H TYPE-1 DOMAIN-CONTAINING PROTEIN"/>
    <property type="match status" value="1"/>
</dbReference>
<keyword evidence="4" id="KW-0255">Endonuclease</keyword>
<dbReference type="SUPFAM" id="SSF56672">
    <property type="entry name" value="DNA/RNA polymerases"/>
    <property type="match status" value="1"/>
</dbReference>
<keyword evidence="1" id="KW-0808">Transferase</keyword>
<protein>
    <submittedName>
        <fullName evidence="9">Uncharacterized protein</fullName>
    </submittedName>
</protein>
<organism evidence="9">
    <name type="scientific">Vitis vinifera</name>
    <name type="common">Grape</name>
    <dbReference type="NCBI Taxonomy" id="29760"/>
    <lineage>
        <taxon>Eukaryota</taxon>
        <taxon>Viridiplantae</taxon>
        <taxon>Streptophyta</taxon>
        <taxon>Embryophyta</taxon>
        <taxon>Tracheophyta</taxon>
        <taxon>Spermatophyta</taxon>
        <taxon>Magnoliopsida</taxon>
        <taxon>eudicotyledons</taxon>
        <taxon>Gunneridae</taxon>
        <taxon>Pentapetalae</taxon>
        <taxon>rosids</taxon>
        <taxon>Vitales</taxon>
        <taxon>Vitaceae</taxon>
        <taxon>Viteae</taxon>
        <taxon>Vitis</taxon>
    </lineage>
</organism>
<dbReference type="SUPFAM" id="SSF53098">
    <property type="entry name" value="Ribonuclease H-like"/>
    <property type="match status" value="2"/>
</dbReference>
<evidence type="ECO:0000313" key="9">
    <source>
        <dbReference type="EMBL" id="CAN61294.1"/>
    </source>
</evidence>
<evidence type="ECO:0000256" key="2">
    <source>
        <dbReference type="ARBA" id="ARBA00022695"/>
    </source>
</evidence>
<dbReference type="InterPro" id="IPR036397">
    <property type="entry name" value="RNaseH_sf"/>
</dbReference>
<dbReference type="GO" id="GO:0004523">
    <property type="term" value="F:RNA-DNA hybrid ribonuclease activity"/>
    <property type="evidence" value="ECO:0007669"/>
    <property type="project" value="InterPro"/>
</dbReference>
<dbReference type="InterPro" id="IPR002156">
    <property type="entry name" value="RNaseH_domain"/>
</dbReference>
<sequence>MDGIEQRMRQLRVSDGSTVWDDLEDMSVASLPAKFRMPDIERLVVGVPFTDFGYLVLALYDVEDGISRILWTDSSSSDVKGKKPFGGQRGQLMQFSQLGMSLSQTLRKLTEVGLLIALTPRPPPQPIPPQFKMDLHCAYHQGPGHETDRYTALKHAIQDLINQGLVHLGQPSVTTNPLSTHTTHAILPLANSMHSIDFVKFDDRIHLLSWDDYEPEPIVSDEIYEMSGVTLGPRMPIPFRLVAEVALVQTTTIEPLTFPHYSVQTPFVFIPDVDEVQAPYVDDVHTSDVQYVIRGGRVVRQQPPAATRPLEGTSSQEEVITVQSVGDMFIFIEPVLQINHSDDDLLLTGFTFDEHSSTVVLDMMRNMSYLLGMGLGRRQNGPSYFVRASEPQTPSDGIIGGLSTTQEAELQRLVQQLRLSDGAPGTSTPALIASSSLDRLSLMTLCFPDEIDEHRTFAEVGDVVDGAVPHDDLVEGASDFMDPPLSFDVLSRFASLQDNVFDSSSMDLSIFEYLSVSHIFDIDDVIVQHDSDDDSSSVFDSDPMDRRVSPAVGDTEIVEFGTADQPRELRIRSDVSIDERDSLIQLLRSYLDVFTWSYEDMPGLDPSIIQHLVEYSEWLANVVPVPKKNGKCQRAFEKIREYLLSPPILVPPTLGNDRAIYYLSKRMLDYEMRYIMIECYCLALVCATCRLRHYMTEYSVHLISRLDPLRYLFDRPALVDRLMRWLILLTEFDIHYITQKSIRGNIVVDHLASLPVFDGRAIDDDFPNEDVAVVTSLSGWRMYFDDVANHFGYGIGVLLISPHGDHIPRSMEVFGDFNLVLRQIQGEWKTRNVKLRPYHAYLELLVGRFDDLRYTHLPRAHNQFADALATLASMIDIPVDATVRPLLIESRFVPAYCCLIDDTELDDGLPWYHDIYHFLRLGVYPEAATAKDKRALRQLSARFVICGETLYRRLTDGMLLLCLDRAYVDRVVRDVHAGVCGPHMGGHMLALWGINIIGKISLKSSSGHEFILVAINYFTKWVEAASYARLTSLRVASFIRSHIIYCYGVPHKLISDRGVHFRAEVDTLVQPYSIRHHRSSAYRP</sequence>
<evidence type="ECO:0000256" key="6">
    <source>
        <dbReference type="ARBA" id="ARBA00022918"/>
    </source>
</evidence>
<dbReference type="GO" id="GO:0003964">
    <property type="term" value="F:RNA-directed DNA polymerase activity"/>
    <property type="evidence" value="ECO:0007669"/>
    <property type="project" value="UniProtKB-KW"/>
</dbReference>
<evidence type="ECO:0000256" key="1">
    <source>
        <dbReference type="ARBA" id="ARBA00022679"/>
    </source>
</evidence>
<dbReference type="Gene3D" id="3.30.420.10">
    <property type="entry name" value="Ribonuclease H-like superfamily/Ribonuclease H"/>
    <property type="match status" value="2"/>
</dbReference>
<evidence type="ECO:0000256" key="5">
    <source>
        <dbReference type="ARBA" id="ARBA00022801"/>
    </source>
</evidence>
<keyword evidence="6" id="KW-0695">RNA-directed DNA polymerase</keyword>